<dbReference type="Proteomes" id="UP000494106">
    <property type="component" value="Unassembled WGS sequence"/>
</dbReference>
<dbReference type="OrthoDB" id="10254794at2759"/>
<evidence type="ECO:0000256" key="5">
    <source>
        <dbReference type="SAM" id="MobiDB-lite"/>
    </source>
</evidence>
<feature type="domain" description="CCDC113/CCDC96 coiled-coil" evidence="6">
    <location>
        <begin position="181"/>
        <end position="354"/>
    </location>
</feature>
<evidence type="ECO:0000313" key="7">
    <source>
        <dbReference type="EMBL" id="CAB3253511.1"/>
    </source>
</evidence>
<dbReference type="GO" id="GO:0036064">
    <property type="term" value="C:ciliary basal body"/>
    <property type="evidence" value="ECO:0007669"/>
    <property type="project" value="TreeGrafter"/>
</dbReference>
<proteinExistence type="predicted"/>
<dbReference type="PANTHER" id="PTHR15654">
    <property type="entry name" value="COILED-COIL DOMAIN-CONTAINING PROTEIN 113-RELATED"/>
    <property type="match status" value="1"/>
</dbReference>
<feature type="compositionally biased region" description="Acidic residues" evidence="5">
    <location>
        <begin position="16"/>
        <end position="32"/>
    </location>
</feature>
<organism evidence="7 8">
    <name type="scientific">Arctia plantaginis</name>
    <name type="common">Wood tiger moth</name>
    <name type="synonym">Phalaena plantaginis</name>
    <dbReference type="NCBI Taxonomy" id="874455"/>
    <lineage>
        <taxon>Eukaryota</taxon>
        <taxon>Metazoa</taxon>
        <taxon>Ecdysozoa</taxon>
        <taxon>Arthropoda</taxon>
        <taxon>Hexapoda</taxon>
        <taxon>Insecta</taxon>
        <taxon>Pterygota</taxon>
        <taxon>Neoptera</taxon>
        <taxon>Endopterygota</taxon>
        <taxon>Lepidoptera</taxon>
        <taxon>Glossata</taxon>
        <taxon>Ditrysia</taxon>
        <taxon>Noctuoidea</taxon>
        <taxon>Erebidae</taxon>
        <taxon>Arctiinae</taxon>
        <taxon>Arctia</taxon>
    </lineage>
</organism>
<dbReference type="Pfam" id="PF13870">
    <property type="entry name" value="CCDC113_CCDC96_CC"/>
    <property type="match status" value="1"/>
</dbReference>
<dbReference type="EMBL" id="CADEBC010000561">
    <property type="protein sequence ID" value="CAB3253511.1"/>
    <property type="molecule type" value="Genomic_DNA"/>
</dbReference>
<gene>
    <name evidence="7" type="ORF">APLA_LOCUS14161</name>
</gene>
<reference evidence="7 8" key="1">
    <citation type="submission" date="2020-04" db="EMBL/GenBank/DDBJ databases">
        <authorList>
            <person name="Wallbank WR R."/>
            <person name="Pardo Diaz C."/>
            <person name="Kozak K."/>
            <person name="Martin S."/>
            <person name="Jiggins C."/>
            <person name="Moest M."/>
            <person name="Warren A I."/>
            <person name="Byers J.R.P. K."/>
            <person name="Montejo-Kovacevich G."/>
            <person name="Yen C E."/>
        </authorList>
    </citation>
    <scope>NUCLEOTIDE SEQUENCE [LARGE SCALE GENOMIC DNA]</scope>
</reference>
<name>A0A8S1B669_ARCPL</name>
<dbReference type="PANTHER" id="PTHR15654:SF1">
    <property type="entry name" value="COILED-COIL DOMAIN-CONTAINING PROTEIN 96"/>
    <property type="match status" value="1"/>
</dbReference>
<keyword evidence="8" id="KW-1185">Reference proteome</keyword>
<comment type="subcellular location">
    <subcellularLocation>
        <location evidence="1">Cell projection</location>
        <location evidence="1">Cilium</location>
    </subcellularLocation>
</comment>
<feature type="region of interest" description="Disordered" evidence="5">
    <location>
        <begin position="1"/>
        <end position="35"/>
    </location>
</feature>
<protein>
    <recommendedName>
        <fullName evidence="6">CCDC113/CCDC96 coiled-coil domain-containing protein</fullName>
    </recommendedName>
</protein>
<evidence type="ECO:0000256" key="4">
    <source>
        <dbReference type="SAM" id="Coils"/>
    </source>
</evidence>
<feature type="coiled-coil region" evidence="4">
    <location>
        <begin position="193"/>
        <end position="249"/>
    </location>
</feature>
<accession>A0A8S1B669</accession>
<evidence type="ECO:0000259" key="6">
    <source>
        <dbReference type="Pfam" id="PF13870"/>
    </source>
</evidence>
<evidence type="ECO:0000313" key="8">
    <source>
        <dbReference type="Proteomes" id="UP000494106"/>
    </source>
</evidence>
<feature type="compositionally biased region" description="Basic and acidic residues" evidence="5">
    <location>
        <begin position="1"/>
        <end position="15"/>
    </location>
</feature>
<dbReference type="GO" id="GO:0005930">
    <property type="term" value="C:axoneme"/>
    <property type="evidence" value="ECO:0007669"/>
    <property type="project" value="TreeGrafter"/>
</dbReference>
<keyword evidence="2 4" id="KW-0175">Coiled coil</keyword>
<sequence length="362" mass="42324">MAAPEKLKKPKTERCDEGEDTETCETATENEQDDAKQVEQNIITKNREVNLQAYRDLLNESMFLQIRNNVLHRRLAEYYRKRELDHVFKPFQGTADLEKKYQQKLMSYEELKEKTEREIIDMRSKTCAVENNIIGRLEGAEKKFIAFQNLERSIGTGLIYSEKGKPIADKTVSRFITLQAQKSEQASTLSLRYIRARNAVAELEAVVRKLEIMGPGLSVHQYEQLNIENKNFKNKIEEREDELIKNRAKCTGHNQILAHIREKMHQTEELIDISECDLGDFEIEYKNCRGHLGEAKMKRNRLRWLLEAEQKKAGLLTRKDLLRDFQNARDEVVTLQKAKEALQSQIVSTSRQLREARNNTYF</sequence>
<feature type="coiled-coil region" evidence="4">
    <location>
        <begin position="94"/>
        <end position="125"/>
    </location>
</feature>
<feature type="coiled-coil region" evidence="4">
    <location>
        <begin position="318"/>
        <end position="359"/>
    </location>
</feature>
<dbReference type="AlphaFoldDB" id="A0A8S1B669"/>
<evidence type="ECO:0000256" key="3">
    <source>
        <dbReference type="ARBA" id="ARBA00023273"/>
    </source>
</evidence>
<comment type="caution">
    <text evidence="7">The sequence shown here is derived from an EMBL/GenBank/DDBJ whole genome shotgun (WGS) entry which is preliminary data.</text>
</comment>
<dbReference type="InterPro" id="IPR051885">
    <property type="entry name" value="CC_CF"/>
</dbReference>
<dbReference type="InterPro" id="IPR025254">
    <property type="entry name" value="CCDC113/CCDC96_CC"/>
</dbReference>
<evidence type="ECO:0000256" key="1">
    <source>
        <dbReference type="ARBA" id="ARBA00004138"/>
    </source>
</evidence>
<dbReference type="GO" id="GO:0060271">
    <property type="term" value="P:cilium assembly"/>
    <property type="evidence" value="ECO:0007669"/>
    <property type="project" value="TreeGrafter"/>
</dbReference>
<evidence type="ECO:0000256" key="2">
    <source>
        <dbReference type="ARBA" id="ARBA00023054"/>
    </source>
</evidence>
<keyword evidence="3" id="KW-0966">Cell projection</keyword>